<feature type="compositionally biased region" description="Basic residues" evidence="2">
    <location>
        <begin position="35"/>
        <end position="44"/>
    </location>
</feature>
<dbReference type="GO" id="GO:0000981">
    <property type="term" value="F:DNA-binding transcription factor activity, RNA polymerase II-specific"/>
    <property type="evidence" value="ECO:0007669"/>
    <property type="project" value="TreeGrafter"/>
</dbReference>
<dbReference type="SMART" id="SM00717">
    <property type="entry name" value="SANT"/>
    <property type="match status" value="1"/>
</dbReference>
<dbReference type="PROSITE" id="PS50090">
    <property type="entry name" value="MYB_LIKE"/>
    <property type="match status" value="1"/>
</dbReference>
<evidence type="ECO:0000313" key="6">
    <source>
        <dbReference type="Proteomes" id="UP000652761"/>
    </source>
</evidence>
<dbReference type="Gene3D" id="1.10.10.60">
    <property type="entry name" value="Homeodomain-like"/>
    <property type="match status" value="1"/>
</dbReference>
<feature type="domain" description="HTH myb-type" evidence="4">
    <location>
        <begin position="1"/>
        <end position="41"/>
    </location>
</feature>
<evidence type="ECO:0000259" key="4">
    <source>
        <dbReference type="PROSITE" id="PS51294"/>
    </source>
</evidence>
<organism evidence="5 6">
    <name type="scientific">Colocasia esculenta</name>
    <name type="common">Wild taro</name>
    <name type="synonym">Arum esculentum</name>
    <dbReference type="NCBI Taxonomy" id="4460"/>
    <lineage>
        <taxon>Eukaryota</taxon>
        <taxon>Viridiplantae</taxon>
        <taxon>Streptophyta</taxon>
        <taxon>Embryophyta</taxon>
        <taxon>Tracheophyta</taxon>
        <taxon>Spermatophyta</taxon>
        <taxon>Magnoliopsida</taxon>
        <taxon>Liliopsida</taxon>
        <taxon>Araceae</taxon>
        <taxon>Aroideae</taxon>
        <taxon>Colocasieae</taxon>
        <taxon>Colocasia</taxon>
    </lineage>
</organism>
<dbReference type="InterPro" id="IPR009057">
    <property type="entry name" value="Homeodomain-like_sf"/>
</dbReference>
<protein>
    <submittedName>
        <fullName evidence="5">Uncharacterized protein</fullName>
    </submittedName>
</protein>
<dbReference type="PROSITE" id="PS51294">
    <property type="entry name" value="HTH_MYB"/>
    <property type="match status" value="1"/>
</dbReference>
<proteinExistence type="predicted"/>
<reference evidence="5" key="1">
    <citation type="submission" date="2017-07" db="EMBL/GenBank/DDBJ databases">
        <title>Taro Niue Genome Assembly and Annotation.</title>
        <authorList>
            <person name="Atibalentja N."/>
            <person name="Keating K."/>
            <person name="Fields C.J."/>
        </authorList>
    </citation>
    <scope>NUCLEOTIDE SEQUENCE</scope>
    <source>
        <strain evidence="5">Niue_2</strain>
        <tissue evidence="5">Leaf</tissue>
    </source>
</reference>
<dbReference type="PANTHER" id="PTHR45614:SF218">
    <property type="entry name" value="TRANSCRIPTION FACTOR MYB119-RELATED"/>
    <property type="match status" value="1"/>
</dbReference>
<sequence length="226" mass="24757">MIIIQAHSEIGNRWAEIARRIPGRTENSIKNRWNATRRKQQSRHPRSDSSLLQDYIRSLNKSEPSTVPAAPAAAIQPTQTQLAKLMDTGYGFVNPQNVVSEMGSFLKETGSVNTWEEPFPACYDLGGMGDVFLHERALCRGCTEHAGLFLGEYSLPHGPGFDIGWSGRVSSGIWAGGSMRDLKALPDLQLQTPSTESELVEMIMQAGWSAHNRGSGISSSSTGFHL</sequence>
<dbReference type="Pfam" id="PF00249">
    <property type="entry name" value="Myb_DNA-binding"/>
    <property type="match status" value="1"/>
</dbReference>
<evidence type="ECO:0000256" key="2">
    <source>
        <dbReference type="SAM" id="MobiDB-lite"/>
    </source>
</evidence>
<accession>A0A843WHC1</accession>
<dbReference type="GO" id="GO:0000978">
    <property type="term" value="F:RNA polymerase II cis-regulatory region sequence-specific DNA binding"/>
    <property type="evidence" value="ECO:0007669"/>
    <property type="project" value="TreeGrafter"/>
</dbReference>
<evidence type="ECO:0000259" key="3">
    <source>
        <dbReference type="PROSITE" id="PS50090"/>
    </source>
</evidence>
<evidence type="ECO:0000256" key="1">
    <source>
        <dbReference type="ARBA" id="ARBA00023125"/>
    </source>
</evidence>
<comment type="caution">
    <text evidence="5">The sequence shown here is derived from an EMBL/GenBank/DDBJ whole genome shotgun (WGS) entry which is preliminary data.</text>
</comment>
<name>A0A843WHC1_COLES</name>
<feature type="region of interest" description="Disordered" evidence="2">
    <location>
        <begin position="28"/>
        <end position="50"/>
    </location>
</feature>
<evidence type="ECO:0000313" key="5">
    <source>
        <dbReference type="EMBL" id="MQM03995.1"/>
    </source>
</evidence>
<dbReference type="EMBL" id="NMUH01003134">
    <property type="protein sequence ID" value="MQM03995.1"/>
    <property type="molecule type" value="Genomic_DNA"/>
</dbReference>
<dbReference type="PANTHER" id="PTHR45614">
    <property type="entry name" value="MYB PROTEIN-RELATED"/>
    <property type="match status" value="1"/>
</dbReference>
<dbReference type="Proteomes" id="UP000652761">
    <property type="component" value="Unassembled WGS sequence"/>
</dbReference>
<dbReference type="InterPro" id="IPR050560">
    <property type="entry name" value="MYB_TF"/>
</dbReference>
<dbReference type="GO" id="GO:0005634">
    <property type="term" value="C:nucleus"/>
    <property type="evidence" value="ECO:0007669"/>
    <property type="project" value="TreeGrafter"/>
</dbReference>
<dbReference type="CDD" id="cd00167">
    <property type="entry name" value="SANT"/>
    <property type="match status" value="1"/>
</dbReference>
<keyword evidence="1" id="KW-0238">DNA-binding</keyword>
<dbReference type="InterPro" id="IPR001005">
    <property type="entry name" value="SANT/Myb"/>
</dbReference>
<feature type="domain" description="Myb-like" evidence="3">
    <location>
        <begin position="1"/>
        <end position="37"/>
    </location>
</feature>
<dbReference type="AlphaFoldDB" id="A0A843WHC1"/>
<dbReference type="InterPro" id="IPR017930">
    <property type="entry name" value="Myb_dom"/>
</dbReference>
<gene>
    <name evidence="5" type="ORF">Taro_036789</name>
</gene>
<keyword evidence="6" id="KW-1185">Reference proteome</keyword>
<dbReference type="OrthoDB" id="2143914at2759"/>
<dbReference type="SUPFAM" id="SSF46689">
    <property type="entry name" value="Homeodomain-like"/>
    <property type="match status" value="1"/>
</dbReference>